<sequence>MINIAKLKQDRKRFWGLVILVILLPLVIASVFVANRLQPRAESASKPNDIKTKRLTGNSFQISFSTDLPIKATVDCSIGITGAKFRCAEDATAETVHKISNNDLEPPVNLNPGLGYYAYINSGLEKPTLAYIAAQPDDPTFSLSFTSFSEDSLWLCRDDQGFDPALDVNQDGCVNLADMVELYPEK</sequence>
<dbReference type="Proteomes" id="UP000177390">
    <property type="component" value="Unassembled WGS sequence"/>
</dbReference>
<accession>A0A1F5EU96</accession>
<organism evidence="1 2">
    <name type="scientific">Candidatus Collierbacteria bacterium RIFCSPHIGHO2_02_FULL_49_10</name>
    <dbReference type="NCBI Taxonomy" id="1817723"/>
    <lineage>
        <taxon>Bacteria</taxon>
        <taxon>Candidatus Collieribacteriota</taxon>
    </lineage>
</organism>
<evidence type="ECO:0008006" key="3">
    <source>
        <dbReference type="Google" id="ProtNLM"/>
    </source>
</evidence>
<evidence type="ECO:0000313" key="1">
    <source>
        <dbReference type="EMBL" id="OGD70971.1"/>
    </source>
</evidence>
<name>A0A1F5EU96_9BACT</name>
<gene>
    <name evidence="1" type="ORF">A3D09_03820</name>
</gene>
<dbReference type="InterPro" id="IPR018247">
    <property type="entry name" value="EF_Hand_1_Ca_BS"/>
</dbReference>
<dbReference type="AlphaFoldDB" id="A0A1F5EU96"/>
<dbReference type="EMBL" id="MFAH01000036">
    <property type="protein sequence ID" value="OGD70971.1"/>
    <property type="molecule type" value="Genomic_DNA"/>
</dbReference>
<dbReference type="PROSITE" id="PS00018">
    <property type="entry name" value="EF_HAND_1"/>
    <property type="match status" value="1"/>
</dbReference>
<reference evidence="1 2" key="1">
    <citation type="journal article" date="2016" name="Nat. Commun.">
        <title>Thousands of microbial genomes shed light on interconnected biogeochemical processes in an aquifer system.</title>
        <authorList>
            <person name="Anantharaman K."/>
            <person name="Brown C.T."/>
            <person name="Hug L.A."/>
            <person name="Sharon I."/>
            <person name="Castelle C.J."/>
            <person name="Probst A.J."/>
            <person name="Thomas B.C."/>
            <person name="Singh A."/>
            <person name="Wilkins M.J."/>
            <person name="Karaoz U."/>
            <person name="Brodie E.L."/>
            <person name="Williams K.H."/>
            <person name="Hubbard S.S."/>
            <person name="Banfield J.F."/>
        </authorList>
    </citation>
    <scope>NUCLEOTIDE SEQUENCE [LARGE SCALE GENOMIC DNA]</scope>
</reference>
<comment type="caution">
    <text evidence="1">The sequence shown here is derived from an EMBL/GenBank/DDBJ whole genome shotgun (WGS) entry which is preliminary data.</text>
</comment>
<proteinExistence type="predicted"/>
<evidence type="ECO:0000313" key="2">
    <source>
        <dbReference type="Proteomes" id="UP000177390"/>
    </source>
</evidence>
<protein>
    <recommendedName>
        <fullName evidence="3">EF-hand domain-containing protein</fullName>
    </recommendedName>
</protein>